<protein>
    <submittedName>
        <fullName evidence="2">Uncharacterized protein</fullName>
    </submittedName>
</protein>
<accession>A0A182RA42</accession>
<evidence type="ECO:0000256" key="1">
    <source>
        <dbReference type="SAM" id="Phobius"/>
    </source>
</evidence>
<dbReference type="AlphaFoldDB" id="A0A182RA42"/>
<keyword evidence="1" id="KW-1133">Transmembrane helix</keyword>
<proteinExistence type="predicted"/>
<dbReference type="EnsemblMetazoa" id="AFUN003051-RA">
    <property type="protein sequence ID" value="AFUN003051-PA"/>
    <property type="gene ID" value="AFUN003051"/>
</dbReference>
<name>A0A182RA42_ANOFN</name>
<feature type="transmembrane region" description="Helical" evidence="1">
    <location>
        <begin position="60"/>
        <end position="77"/>
    </location>
</feature>
<keyword evidence="1" id="KW-0472">Membrane</keyword>
<dbReference type="VEuPathDB" id="VectorBase:AFUN003051"/>
<organism evidence="2">
    <name type="scientific">Anopheles funestus</name>
    <name type="common">African malaria mosquito</name>
    <dbReference type="NCBI Taxonomy" id="62324"/>
    <lineage>
        <taxon>Eukaryota</taxon>
        <taxon>Metazoa</taxon>
        <taxon>Ecdysozoa</taxon>
        <taxon>Arthropoda</taxon>
        <taxon>Hexapoda</taxon>
        <taxon>Insecta</taxon>
        <taxon>Pterygota</taxon>
        <taxon>Neoptera</taxon>
        <taxon>Endopterygota</taxon>
        <taxon>Diptera</taxon>
        <taxon>Nematocera</taxon>
        <taxon>Culicoidea</taxon>
        <taxon>Culicidae</taxon>
        <taxon>Anophelinae</taxon>
        <taxon>Anopheles</taxon>
    </lineage>
</organism>
<keyword evidence="1" id="KW-0812">Transmembrane</keyword>
<evidence type="ECO:0000313" key="2">
    <source>
        <dbReference type="EnsemblMetazoa" id="AFUN003051-PA"/>
    </source>
</evidence>
<reference evidence="2" key="1">
    <citation type="submission" date="2020-05" db="UniProtKB">
        <authorList>
            <consortium name="EnsemblMetazoa"/>
        </authorList>
    </citation>
    <scope>IDENTIFICATION</scope>
    <source>
        <strain evidence="2">FUMOZ</strain>
    </source>
</reference>
<sequence length="108" mass="11763">MTTLPHDEENTIINGFAAMSTSSIAKMITVATGYDGSAQRIAYCYLASGSFVQHLKGDELLLLILLFIGVLKQFLKLNPKNCTQLFSYAGQIRETFPSDAHCDWAGAG</sequence>